<evidence type="ECO:0000256" key="2">
    <source>
        <dbReference type="SAM" id="Phobius"/>
    </source>
</evidence>
<keyword evidence="2" id="KW-0812">Transmembrane</keyword>
<feature type="compositionally biased region" description="Polar residues" evidence="1">
    <location>
        <begin position="76"/>
        <end position="86"/>
    </location>
</feature>
<dbReference type="KEGG" id="lrs:PX52LOC_02522"/>
<dbReference type="EMBL" id="CP042425">
    <property type="protein sequence ID" value="QEL15592.1"/>
    <property type="molecule type" value="Genomic_DNA"/>
</dbReference>
<keyword evidence="5" id="KW-1185">Reference proteome</keyword>
<feature type="transmembrane region" description="Helical" evidence="2">
    <location>
        <begin position="48"/>
        <end position="66"/>
    </location>
</feature>
<dbReference type="SUPFAM" id="SSF81324">
    <property type="entry name" value="Voltage-gated potassium channels"/>
    <property type="match status" value="1"/>
</dbReference>
<sequence>MPLRSKTPVGLTRKAIECYDFSIVTWTTLEHGDFRPTPESRLYGASEAFVGLAFTGLVISVFFYRLNKIAHMEARQGQSPAGNSTNSPPPPKK</sequence>
<dbReference type="Gene3D" id="1.10.287.70">
    <property type="match status" value="1"/>
</dbReference>
<protein>
    <recommendedName>
        <fullName evidence="3">Potassium channel domain-containing protein</fullName>
    </recommendedName>
</protein>
<evidence type="ECO:0000256" key="1">
    <source>
        <dbReference type="SAM" id="MobiDB-lite"/>
    </source>
</evidence>
<reference evidence="5" key="1">
    <citation type="submission" date="2019-08" db="EMBL/GenBank/DDBJ databases">
        <title>Limnoglobus roseus gen. nov., sp. nov., a novel freshwater planctomycete with a giant genome from the family Gemmataceae.</title>
        <authorList>
            <person name="Kulichevskaya I.S."/>
            <person name="Naumoff D.G."/>
            <person name="Miroshnikov K."/>
            <person name="Ivanova A."/>
            <person name="Philippov D.A."/>
            <person name="Hakobyan A."/>
            <person name="Rijpstra I.C."/>
            <person name="Sinninghe Damste J.S."/>
            <person name="Liesack W."/>
            <person name="Dedysh S.N."/>
        </authorList>
    </citation>
    <scope>NUCLEOTIDE SEQUENCE [LARGE SCALE GENOMIC DNA]</scope>
    <source>
        <strain evidence="5">PX52</strain>
    </source>
</reference>
<feature type="domain" description="Potassium channel" evidence="3">
    <location>
        <begin position="21"/>
        <end position="63"/>
    </location>
</feature>
<dbReference type="InterPro" id="IPR013099">
    <property type="entry name" value="K_chnl_dom"/>
</dbReference>
<dbReference type="AlphaFoldDB" id="A0A5C1ACU6"/>
<dbReference type="Proteomes" id="UP000324974">
    <property type="component" value="Chromosome"/>
</dbReference>
<accession>A0A5C1ACU6</accession>
<name>A0A5C1ACU6_9BACT</name>
<proteinExistence type="predicted"/>
<keyword evidence="2" id="KW-1133">Transmembrane helix</keyword>
<evidence type="ECO:0000313" key="4">
    <source>
        <dbReference type="EMBL" id="QEL15592.1"/>
    </source>
</evidence>
<evidence type="ECO:0000259" key="3">
    <source>
        <dbReference type="Pfam" id="PF07885"/>
    </source>
</evidence>
<gene>
    <name evidence="4" type="ORF">PX52LOC_02522</name>
</gene>
<dbReference type="Pfam" id="PF07885">
    <property type="entry name" value="Ion_trans_2"/>
    <property type="match status" value="1"/>
</dbReference>
<keyword evidence="2" id="KW-0472">Membrane</keyword>
<feature type="region of interest" description="Disordered" evidence="1">
    <location>
        <begin position="74"/>
        <end position="93"/>
    </location>
</feature>
<evidence type="ECO:0000313" key="5">
    <source>
        <dbReference type="Proteomes" id="UP000324974"/>
    </source>
</evidence>
<organism evidence="4 5">
    <name type="scientific">Limnoglobus roseus</name>
    <dbReference type="NCBI Taxonomy" id="2598579"/>
    <lineage>
        <taxon>Bacteria</taxon>
        <taxon>Pseudomonadati</taxon>
        <taxon>Planctomycetota</taxon>
        <taxon>Planctomycetia</taxon>
        <taxon>Gemmatales</taxon>
        <taxon>Gemmataceae</taxon>
        <taxon>Limnoglobus</taxon>
    </lineage>
</organism>
<dbReference type="RefSeq" id="WP_168218959.1">
    <property type="nucleotide sequence ID" value="NZ_CP042425.1"/>
</dbReference>